<keyword evidence="11" id="KW-1185">Reference proteome</keyword>
<dbReference type="SUPFAM" id="SSF51069">
    <property type="entry name" value="Carbonic anhydrase"/>
    <property type="match status" value="1"/>
</dbReference>
<dbReference type="AlphaFoldDB" id="A0A9W9Z150"/>
<evidence type="ECO:0000256" key="2">
    <source>
        <dbReference type="ARBA" id="ARBA00010718"/>
    </source>
</evidence>
<reference evidence="10" key="1">
    <citation type="submission" date="2023-01" db="EMBL/GenBank/DDBJ databases">
        <title>Genome assembly of the deep-sea coral Lophelia pertusa.</title>
        <authorList>
            <person name="Herrera S."/>
            <person name="Cordes E."/>
        </authorList>
    </citation>
    <scope>NUCLEOTIDE SEQUENCE</scope>
    <source>
        <strain evidence="10">USNM1676648</strain>
        <tissue evidence="10">Polyp</tissue>
    </source>
</reference>
<evidence type="ECO:0000256" key="7">
    <source>
        <dbReference type="ARBA" id="ARBA00048348"/>
    </source>
</evidence>
<dbReference type="EMBL" id="MU826831">
    <property type="protein sequence ID" value="KAJ7373216.1"/>
    <property type="molecule type" value="Genomic_DNA"/>
</dbReference>
<evidence type="ECO:0000256" key="1">
    <source>
        <dbReference type="ARBA" id="ARBA00002904"/>
    </source>
</evidence>
<dbReference type="InterPro" id="IPR036398">
    <property type="entry name" value="CA_dom_sf"/>
</dbReference>
<dbReference type="Pfam" id="PF00194">
    <property type="entry name" value="Carb_anhydrase"/>
    <property type="match status" value="1"/>
</dbReference>
<dbReference type="SMART" id="SM01057">
    <property type="entry name" value="Carb_anhydrase"/>
    <property type="match status" value="1"/>
</dbReference>
<protein>
    <recommendedName>
        <fullName evidence="3 8">Carbonic anhydrase</fullName>
        <ecNumber evidence="3 8">4.2.1.1</ecNumber>
    </recommendedName>
</protein>
<evidence type="ECO:0000256" key="4">
    <source>
        <dbReference type="ARBA" id="ARBA00022723"/>
    </source>
</evidence>
<dbReference type="EC" id="4.2.1.1" evidence="3 8"/>
<dbReference type="Gene3D" id="3.10.200.10">
    <property type="entry name" value="Alpha carbonic anhydrase"/>
    <property type="match status" value="1"/>
</dbReference>
<comment type="cofactor">
    <cofactor evidence="8">
        <name>Zn(2+)</name>
        <dbReference type="ChEBI" id="CHEBI:29105"/>
    </cofactor>
</comment>
<dbReference type="GO" id="GO:0008270">
    <property type="term" value="F:zinc ion binding"/>
    <property type="evidence" value="ECO:0007669"/>
    <property type="project" value="UniProtKB-UniRule"/>
</dbReference>
<comment type="catalytic activity">
    <reaction evidence="7 8">
        <text>hydrogencarbonate + H(+) = CO2 + H2O</text>
        <dbReference type="Rhea" id="RHEA:10748"/>
        <dbReference type="ChEBI" id="CHEBI:15377"/>
        <dbReference type="ChEBI" id="CHEBI:15378"/>
        <dbReference type="ChEBI" id="CHEBI:16526"/>
        <dbReference type="ChEBI" id="CHEBI:17544"/>
        <dbReference type="EC" id="4.2.1.1"/>
    </reaction>
</comment>
<dbReference type="PROSITE" id="PS00162">
    <property type="entry name" value="ALPHA_CA_1"/>
    <property type="match status" value="1"/>
</dbReference>
<dbReference type="PANTHER" id="PTHR18952">
    <property type="entry name" value="CARBONIC ANHYDRASE"/>
    <property type="match status" value="1"/>
</dbReference>
<dbReference type="Proteomes" id="UP001163046">
    <property type="component" value="Unassembled WGS sequence"/>
</dbReference>
<organism evidence="10 11">
    <name type="scientific">Desmophyllum pertusum</name>
    <dbReference type="NCBI Taxonomy" id="174260"/>
    <lineage>
        <taxon>Eukaryota</taxon>
        <taxon>Metazoa</taxon>
        <taxon>Cnidaria</taxon>
        <taxon>Anthozoa</taxon>
        <taxon>Hexacorallia</taxon>
        <taxon>Scleractinia</taxon>
        <taxon>Caryophylliina</taxon>
        <taxon>Caryophylliidae</taxon>
        <taxon>Desmophyllum</taxon>
    </lineage>
</organism>
<dbReference type="CDD" id="cd00326">
    <property type="entry name" value="alpha_CA"/>
    <property type="match status" value="1"/>
</dbReference>
<evidence type="ECO:0000256" key="3">
    <source>
        <dbReference type="ARBA" id="ARBA00012925"/>
    </source>
</evidence>
<evidence type="ECO:0000256" key="8">
    <source>
        <dbReference type="RuleBase" id="RU367011"/>
    </source>
</evidence>
<evidence type="ECO:0000313" key="10">
    <source>
        <dbReference type="EMBL" id="KAJ7373216.1"/>
    </source>
</evidence>
<dbReference type="InterPro" id="IPR023561">
    <property type="entry name" value="Carbonic_anhydrase_a-class"/>
</dbReference>
<dbReference type="OrthoDB" id="429145at2759"/>
<comment type="function">
    <text evidence="1 8">Reversible hydration of carbon dioxide.</text>
</comment>
<dbReference type="InterPro" id="IPR001148">
    <property type="entry name" value="CA_dom"/>
</dbReference>
<accession>A0A9W9Z150</accession>
<evidence type="ECO:0000256" key="5">
    <source>
        <dbReference type="ARBA" id="ARBA00022833"/>
    </source>
</evidence>
<gene>
    <name evidence="10" type="primary">CA2_2</name>
    <name evidence="10" type="ORF">OS493_012803</name>
</gene>
<dbReference type="PROSITE" id="PS51144">
    <property type="entry name" value="ALPHA_CA_2"/>
    <property type="match status" value="1"/>
</dbReference>
<keyword evidence="5 8" id="KW-0862">Zinc</keyword>
<keyword evidence="6 8" id="KW-0456">Lyase</keyword>
<keyword evidence="4 8" id="KW-0479">Metal-binding</keyword>
<proteinExistence type="inferred from homology"/>
<name>A0A9W9Z150_9CNID</name>
<evidence type="ECO:0000313" key="11">
    <source>
        <dbReference type="Proteomes" id="UP001163046"/>
    </source>
</evidence>
<evidence type="ECO:0000256" key="6">
    <source>
        <dbReference type="ARBA" id="ARBA00023239"/>
    </source>
</evidence>
<comment type="similarity">
    <text evidence="2 8">Belongs to the alpha-carbonic anhydrase family.</text>
</comment>
<feature type="domain" description="Alpha-carbonic anhydrase" evidence="9">
    <location>
        <begin position="1"/>
        <end position="257"/>
    </location>
</feature>
<sequence length="329" mass="36911">MYLYGTKDWEKVSAHCSESAQSPINIETSKLKKDSNLKGLSFTFDNKDGTVSGKLINNGHAPTLAIDKAKGTASLTGGPLGDNEYKLQQLHFHFGCKGSKGGSEHTVNGKAYSGELHLVTYNTKYSDFGNAASKDDGLAVIGVFFQIRRKRGSRQFSSELKNIRKPGNEVAVPELNLLKLVPQLRDLSRTSFYLYKGSLTTPPCYQSVNWIVLKKPIAVSRKEIKEMNALRNPEKHSMCGNFRPTQPLNQRTVPINGIRGFSRETVVEVTTNIESQEFRRRQNAVIGFEENPRGSSTDNLECLFSMCHGWLGPVFTLKEFKMKWRKIVR</sequence>
<comment type="caution">
    <text evidence="10">The sequence shown here is derived from an EMBL/GenBank/DDBJ whole genome shotgun (WGS) entry which is preliminary data.</text>
</comment>
<evidence type="ECO:0000259" key="9">
    <source>
        <dbReference type="PROSITE" id="PS51144"/>
    </source>
</evidence>
<dbReference type="GO" id="GO:0004089">
    <property type="term" value="F:carbonate dehydratase activity"/>
    <property type="evidence" value="ECO:0007669"/>
    <property type="project" value="UniProtKB-UniRule"/>
</dbReference>
<dbReference type="InterPro" id="IPR018338">
    <property type="entry name" value="Carbonic_anhydrase_a-class_CS"/>
</dbReference>
<dbReference type="PANTHER" id="PTHR18952:SF265">
    <property type="entry name" value="CARBONIC ANHYDRASE"/>
    <property type="match status" value="1"/>
</dbReference>